<dbReference type="Gene3D" id="3.30.450.20">
    <property type="entry name" value="PAS domain"/>
    <property type="match status" value="1"/>
</dbReference>
<organism evidence="10 11">
    <name type="scientific">Paramagnetospirillum kuznetsovii</name>
    <dbReference type="NCBI Taxonomy" id="2053833"/>
    <lineage>
        <taxon>Bacteria</taxon>
        <taxon>Pseudomonadati</taxon>
        <taxon>Pseudomonadota</taxon>
        <taxon>Alphaproteobacteria</taxon>
        <taxon>Rhodospirillales</taxon>
        <taxon>Magnetospirillaceae</taxon>
        <taxon>Paramagnetospirillum</taxon>
    </lineage>
</organism>
<dbReference type="CDD" id="cd00130">
    <property type="entry name" value="PAS"/>
    <property type="match status" value="1"/>
</dbReference>
<proteinExistence type="predicted"/>
<dbReference type="InterPro" id="IPR005467">
    <property type="entry name" value="His_kinase_dom"/>
</dbReference>
<dbReference type="CDD" id="cd00082">
    <property type="entry name" value="HisKA"/>
    <property type="match status" value="1"/>
</dbReference>
<keyword evidence="3" id="KW-0597">Phosphoprotein</keyword>
<feature type="domain" description="PAC" evidence="9">
    <location>
        <begin position="352"/>
        <end position="402"/>
    </location>
</feature>
<evidence type="ECO:0000256" key="6">
    <source>
        <dbReference type="SAM" id="Phobius"/>
    </source>
</evidence>
<dbReference type="PANTHER" id="PTHR43047">
    <property type="entry name" value="TWO-COMPONENT HISTIDINE PROTEIN KINASE"/>
    <property type="match status" value="1"/>
</dbReference>
<keyword evidence="6" id="KW-0472">Membrane</keyword>
<dbReference type="PROSITE" id="PS50109">
    <property type="entry name" value="HIS_KIN"/>
    <property type="match status" value="1"/>
</dbReference>
<dbReference type="OrthoDB" id="8477705at2"/>
<dbReference type="InterPro" id="IPR004358">
    <property type="entry name" value="Sig_transdc_His_kin-like_C"/>
</dbReference>
<dbReference type="EC" id="2.7.13.3" evidence="2"/>
<dbReference type="GO" id="GO:0005886">
    <property type="term" value="C:plasma membrane"/>
    <property type="evidence" value="ECO:0007669"/>
    <property type="project" value="TreeGrafter"/>
</dbReference>
<dbReference type="PANTHER" id="PTHR43047:SF63">
    <property type="entry name" value="HISTIDINE KINASE"/>
    <property type="match status" value="1"/>
</dbReference>
<reference evidence="10 11" key="1">
    <citation type="submission" date="2017-11" db="EMBL/GenBank/DDBJ databases">
        <title>Draft genome sequence of magnetotactic bacterium Magnetospirillum kuznetsovii LBB-42.</title>
        <authorList>
            <person name="Grouzdev D.S."/>
            <person name="Rysina M.S."/>
            <person name="Baslerov R.V."/>
            <person name="Koziaeva V."/>
        </authorList>
    </citation>
    <scope>NUCLEOTIDE SEQUENCE [LARGE SCALE GENOMIC DNA]</scope>
    <source>
        <strain evidence="10 11">LBB-42</strain>
    </source>
</reference>
<dbReference type="GO" id="GO:0009927">
    <property type="term" value="F:histidine phosphotransfer kinase activity"/>
    <property type="evidence" value="ECO:0007669"/>
    <property type="project" value="TreeGrafter"/>
</dbReference>
<dbReference type="Gene3D" id="1.10.287.130">
    <property type="match status" value="1"/>
</dbReference>
<keyword evidence="4" id="KW-0808">Transferase</keyword>
<dbReference type="Pfam" id="PF00512">
    <property type="entry name" value="HisKA"/>
    <property type="match status" value="1"/>
</dbReference>
<dbReference type="InterPro" id="IPR035965">
    <property type="entry name" value="PAS-like_dom_sf"/>
</dbReference>
<comment type="catalytic activity">
    <reaction evidence="1">
        <text>ATP + protein L-histidine = ADP + protein N-phospho-L-histidine.</text>
        <dbReference type="EC" id="2.7.13.3"/>
    </reaction>
</comment>
<dbReference type="SUPFAM" id="SSF55785">
    <property type="entry name" value="PYP-like sensor domain (PAS domain)"/>
    <property type="match status" value="1"/>
</dbReference>
<dbReference type="PROSITE" id="PS50113">
    <property type="entry name" value="PAC"/>
    <property type="match status" value="1"/>
</dbReference>
<keyword evidence="6" id="KW-1133">Transmembrane helix</keyword>
<accession>A0A364NXN7</accession>
<dbReference type="Pfam" id="PF02518">
    <property type="entry name" value="HATPase_c"/>
    <property type="match status" value="1"/>
</dbReference>
<evidence type="ECO:0000259" key="9">
    <source>
        <dbReference type="PROSITE" id="PS50113"/>
    </source>
</evidence>
<feature type="domain" description="Histidine kinase" evidence="7">
    <location>
        <begin position="420"/>
        <end position="641"/>
    </location>
</feature>
<feature type="transmembrane region" description="Helical" evidence="6">
    <location>
        <begin position="208"/>
        <end position="229"/>
    </location>
</feature>
<sequence>MMQHDIPVKNTLLIIFTFISIGISLIFLQHIRDNTLTAIRVYIMAEGLWAKAQKDAMHSLERYAKFHNEDDYNTYQRLIRIPLGDLEARVELQKSDPDLSIAREWFIKGGNDPDDIEYMIDIFRNFQNISFMTNAIKYWTEADQLINEFNDEAIELHNLISYWKINDDIITEKLTQLDIINNKLTEKEVLFSKTLAITARFLDRISLYASYVISTILIISGIVASRLVITHVVRSKEVERQVEFFKAQALASERIREERDKAEAANAANINLAKSLLQSEERSRLLLHNATDAIHIVDAEGKLIEVSNTFCRMLGYERTEVIGMHVTQWDANIRATEVGDIIRELTNSRDIKTFESRFLRKGGDLLDVEIALSAIDLNGQLMIHCSARDITERKLAANAINQAKEQAEIASRAKSEILTNMSHELRTPLNAVIGYSETLQTGMFGQPPTPKFAEYINDIHDAGLHLLAVINDILDVSAIDAGKFELYEESVCIRDAVDGALRLISPRAEKGRVAVSSEVPTDLPRLRADERRLKQIILNLLANAVKFTPKNGRVWISAHLTPKGRMEIAVADTGIGMDAADITKALSVFGQVNSGMARSHDGSGLGLPLTKGMVELHGGTLAIASEKGIGTTVTVTFPAERVEAA</sequence>
<dbReference type="InterPro" id="IPR001610">
    <property type="entry name" value="PAC"/>
</dbReference>
<evidence type="ECO:0000259" key="7">
    <source>
        <dbReference type="PROSITE" id="PS50109"/>
    </source>
</evidence>
<dbReference type="RefSeq" id="WP_112144915.1">
    <property type="nucleotide sequence ID" value="NZ_PGTO01000008.1"/>
</dbReference>
<keyword evidence="11" id="KW-1185">Reference proteome</keyword>
<evidence type="ECO:0000313" key="11">
    <source>
        <dbReference type="Proteomes" id="UP000251075"/>
    </source>
</evidence>
<dbReference type="InterPro" id="IPR003594">
    <property type="entry name" value="HATPase_dom"/>
</dbReference>
<evidence type="ECO:0000313" key="10">
    <source>
        <dbReference type="EMBL" id="RAU21665.1"/>
    </source>
</evidence>
<comment type="caution">
    <text evidence="10">The sequence shown here is derived from an EMBL/GenBank/DDBJ whole genome shotgun (WGS) entry which is preliminary data.</text>
</comment>
<gene>
    <name evidence="10" type="ORF">CU669_11845</name>
</gene>
<dbReference type="NCBIfam" id="TIGR00229">
    <property type="entry name" value="sensory_box"/>
    <property type="match status" value="1"/>
</dbReference>
<dbReference type="InterPro" id="IPR000700">
    <property type="entry name" value="PAS-assoc_C"/>
</dbReference>
<evidence type="ECO:0000256" key="2">
    <source>
        <dbReference type="ARBA" id="ARBA00012438"/>
    </source>
</evidence>
<dbReference type="GO" id="GO:0000155">
    <property type="term" value="F:phosphorelay sensor kinase activity"/>
    <property type="evidence" value="ECO:0007669"/>
    <property type="project" value="InterPro"/>
</dbReference>
<feature type="transmembrane region" description="Helical" evidence="6">
    <location>
        <begin position="12"/>
        <end position="31"/>
    </location>
</feature>
<dbReference type="SMART" id="SM00387">
    <property type="entry name" value="HATPase_c"/>
    <property type="match status" value="1"/>
</dbReference>
<dbReference type="Proteomes" id="UP000251075">
    <property type="component" value="Unassembled WGS sequence"/>
</dbReference>
<dbReference type="PRINTS" id="PR00344">
    <property type="entry name" value="BCTRLSENSOR"/>
</dbReference>
<dbReference type="SMART" id="SM00388">
    <property type="entry name" value="HisKA"/>
    <property type="match status" value="1"/>
</dbReference>
<name>A0A364NXN7_9PROT</name>
<dbReference type="InterPro" id="IPR036890">
    <property type="entry name" value="HATPase_C_sf"/>
</dbReference>
<keyword evidence="6" id="KW-0812">Transmembrane</keyword>
<keyword evidence="5" id="KW-0418">Kinase</keyword>
<dbReference type="Gene3D" id="3.30.565.10">
    <property type="entry name" value="Histidine kinase-like ATPase, C-terminal domain"/>
    <property type="match status" value="1"/>
</dbReference>
<dbReference type="SUPFAM" id="SSF55874">
    <property type="entry name" value="ATPase domain of HSP90 chaperone/DNA topoisomerase II/histidine kinase"/>
    <property type="match status" value="1"/>
</dbReference>
<dbReference type="EMBL" id="PGTO01000008">
    <property type="protein sequence ID" value="RAU21665.1"/>
    <property type="molecule type" value="Genomic_DNA"/>
</dbReference>
<dbReference type="SMART" id="SM00091">
    <property type="entry name" value="PAS"/>
    <property type="match status" value="1"/>
</dbReference>
<evidence type="ECO:0000256" key="4">
    <source>
        <dbReference type="ARBA" id="ARBA00022679"/>
    </source>
</evidence>
<dbReference type="SMART" id="SM00086">
    <property type="entry name" value="PAC"/>
    <property type="match status" value="1"/>
</dbReference>
<dbReference type="Pfam" id="PF13426">
    <property type="entry name" value="PAS_9"/>
    <property type="match status" value="1"/>
</dbReference>
<evidence type="ECO:0000259" key="8">
    <source>
        <dbReference type="PROSITE" id="PS50112"/>
    </source>
</evidence>
<evidence type="ECO:0000256" key="3">
    <source>
        <dbReference type="ARBA" id="ARBA00022553"/>
    </source>
</evidence>
<dbReference type="AlphaFoldDB" id="A0A364NXN7"/>
<protein>
    <recommendedName>
        <fullName evidence="2">histidine kinase</fullName>
        <ecNumber evidence="2">2.7.13.3</ecNumber>
    </recommendedName>
</protein>
<feature type="domain" description="PAS" evidence="8">
    <location>
        <begin position="279"/>
        <end position="323"/>
    </location>
</feature>
<dbReference type="PROSITE" id="PS50112">
    <property type="entry name" value="PAS"/>
    <property type="match status" value="1"/>
</dbReference>
<dbReference type="InterPro" id="IPR036097">
    <property type="entry name" value="HisK_dim/P_sf"/>
</dbReference>
<dbReference type="InterPro" id="IPR000014">
    <property type="entry name" value="PAS"/>
</dbReference>
<dbReference type="InterPro" id="IPR003661">
    <property type="entry name" value="HisK_dim/P_dom"/>
</dbReference>
<evidence type="ECO:0000256" key="5">
    <source>
        <dbReference type="ARBA" id="ARBA00022777"/>
    </source>
</evidence>
<evidence type="ECO:0000256" key="1">
    <source>
        <dbReference type="ARBA" id="ARBA00000085"/>
    </source>
</evidence>
<dbReference type="SUPFAM" id="SSF47384">
    <property type="entry name" value="Homodimeric domain of signal transducing histidine kinase"/>
    <property type="match status" value="1"/>
</dbReference>